<dbReference type="InterPro" id="IPR044730">
    <property type="entry name" value="RNase_H-like_dom_plant"/>
</dbReference>
<accession>A0AAV9MJL9</accession>
<dbReference type="InterPro" id="IPR036397">
    <property type="entry name" value="RNaseH_sf"/>
</dbReference>
<reference evidence="2 3" key="1">
    <citation type="submission" date="2023-10" db="EMBL/GenBank/DDBJ databases">
        <title>Genome-Wide Identification Analysis in wild type Solanum Pinnatisectum Reveals Some Genes Defensing Phytophthora Infestans.</title>
        <authorList>
            <person name="Sun C."/>
        </authorList>
    </citation>
    <scope>NUCLEOTIDE SEQUENCE [LARGE SCALE GENOMIC DNA]</scope>
    <source>
        <strain evidence="2">LQN</strain>
        <tissue evidence="2">Leaf</tissue>
    </source>
</reference>
<dbReference type="InterPro" id="IPR053151">
    <property type="entry name" value="RNase_H-like"/>
</dbReference>
<dbReference type="PANTHER" id="PTHR47723">
    <property type="entry name" value="OS05G0353850 PROTEIN"/>
    <property type="match status" value="1"/>
</dbReference>
<feature type="domain" description="RNase H type-1" evidence="1">
    <location>
        <begin position="46"/>
        <end position="164"/>
    </location>
</feature>
<evidence type="ECO:0000313" key="2">
    <source>
        <dbReference type="EMBL" id="KAK4738189.1"/>
    </source>
</evidence>
<dbReference type="PANTHER" id="PTHR47723:SF24">
    <property type="entry name" value="RNASE H TYPE-1 DOMAIN-CONTAINING PROTEIN"/>
    <property type="match status" value="1"/>
</dbReference>
<dbReference type="CDD" id="cd06222">
    <property type="entry name" value="RNase_H_like"/>
    <property type="match status" value="1"/>
</dbReference>
<sequence>MNRYPWLVNIPSSWPWMVKFFEEYSPRLSRKVVRWSWPAVGVFKCNTDGFSKDQLSISSKAFCVRNCHGDLIYAQTDCTAFCTALEVKVKAFRSGLLYCVQNNYLPFVMETDSLIIKKVLDRIWKIPWAIAVDTRCIMEELKDKEVVVTHIVKEGNKLADFLTNYVFSFAGTNNSQFTSVEDLPGQAQAILHGDKQGTPNLRIKKCQNVNFNI</sequence>
<evidence type="ECO:0000259" key="1">
    <source>
        <dbReference type="Pfam" id="PF13456"/>
    </source>
</evidence>
<dbReference type="GO" id="GO:0004523">
    <property type="term" value="F:RNA-DNA hybrid ribonuclease activity"/>
    <property type="evidence" value="ECO:0007669"/>
    <property type="project" value="InterPro"/>
</dbReference>
<dbReference type="InterPro" id="IPR012337">
    <property type="entry name" value="RNaseH-like_sf"/>
</dbReference>
<dbReference type="AlphaFoldDB" id="A0AAV9MJL9"/>
<name>A0AAV9MJL9_9SOLN</name>
<dbReference type="GO" id="GO:0003676">
    <property type="term" value="F:nucleic acid binding"/>
    <property type="evidence" value="ECO:0007669"/>
    <property type="project" value="InterPro"/>
</dbReference>
<dbReference type="Gene3D" id="3.30.420.10">
    <property type="entry name" value="Ribonuclease H-like superfamily/Ribonuclease H"/>
    <property type="match status" value="1"/>
</dbReference>
<organism evidence="2 3">
    <name type="scientific">Solanum pinnatisectum</name>
    <name type="common">tansyleaf nightshade</name>
    <dbReference type="NCBI Taxonomy" id="50273"/>
    <lineage>
        <taxon>Eukaryota</taxon>
        <taxon>Viridiplantae</taxon>
        <taxon>Streptophyta</taxon>
        <taxon>Embryophyta</taxon>
        <taxon>Tracheophyta</taxon>
        <taxon>Spermatophyta</taxon>
        <taxon>Magnoliopsida</taxon>
        <taxon>eudicotyledons</taxon>
        <taxon>Gunneridae</taxon>
        <taxon>Pentapetalae</taxon>
        <taxon>asterids</taxon>
        <taxon>lamiids</taxon>
        <taxon>Solanales</taxon>
        <taxon>Solanaceae</taxon>
        <taxon>Solanoideae</taxon>
        <taxon>Solaneae</taxon>
        <taxon>Solanum</taxon>
    </lineage>
</organism>
<dbReference type="SUPFAM" id="SSF53098">
    <property type="entry name" value="Ribonuclease H-like"/>
    <property type="match status" value="1"/>
</dbReference>
<protein>
    <recommendedName>
        <fullName evidence="1">RNase H type-1 domain-containing protein</fullName>
    </recommendedName>
</protein>
<dbReference type="InterPro" id="IPR002156">
    <property type="entry name" value="RNaseH_domain"/>
</dbReference>
<proteinExistence type="predicted"/>
<dbReference type="EMBL" id="JAWPEI010000001">
    <property type="protein sequence ID" value="KAK4738189.1"/>
    <property type="molecule type" value="Genomic_DNA"/>
</dbReference>
<dbReference type="Proteomes" id="UP001311915">
    <property type="component" value="Unassembled WGS sequence"/>
</dbReference>
<gene>
    <name evidence="2" type="ORF">R3W88_001886</name>
</gene>
<keyword evidence="3" id="KW-1185">Reference proteome</keyword>
<comment type="caution">
    <text evidence="2">The sequence shown here is derived from an EMBL/GenBank/DDBJ whole genome shotgun (WGS) entry which is preliminary data.</text>
</comment>
<evidence type="ECO:0000313" key="3">
    <source>
        <dbReference type="Proteomes" id="UP001311915"/>
    </source>
</evidence>
<dbReference type="Pfam" id="PF13456">
    <property type="entry name" value="RVT_3"/>
    <property type="match status" value="1"/>
</dbReference>